<comment type="similarity">
    <text evidence="2">Belongs to the peptidase M1 family.</text>
</comment>
<comment type="cofactor">
    <cofactor evidence="1">
        <name>Zn(2+)</name>
        <dbReference type="ChEBI" id="CHEBI:29105"/>
    </cofactor>
</comment>
<dbReference type="InterPro" id="IPR016024">
    <property type="entry name" value="ARM-type_fold"/>
</dbReference>
<protein>
    <recommendedName>
        <fullName evidence="8">Peptidase M1 leukotriene A4 hydrolase/aminopeptidase C-terminal domain-containing protein</fullName>
    </recommendedName>
</protein>
<organism evidence="9 10">
    <name type="scientific">Adineta steineri</name>
    <dbReference type="NCBI Taxonomy" id="433720"/>
    <lineage>
        <taxon>Eukaryota</taxon>
        <taxon>Metazoa</taxon>
        <taxon>Spiralia</taxon>
        <taxon>Gnathifera</taxon>
        <taxon>Rotifera</taxon>
        <taxon>Eurotatoria</taxon>
        <taxon>Bdelloidea</taxon>
        <taxon>Adinetida</taxon>
        <taxon>Adinetidae</taxon>
        <taxon>Adineta</taxon>
    </lineage>
</organism>
<proteinExistence type="inferred from homology"/>
<evidence type="ECO:0000256" key="3">
    <source>
        <dbReference type="ARBA" id="ARBA00022670"/>
    </source>
</evidence>
<dbReference type="Proteomes" id="UP000663868">
    <property type="component" value="Unassembled WGS sequence"/>
</dbReference>
<dbReference type="InterPro" id="IPR034015">
    <property type="entry name" value="M1_LTA4H"/>
</dbReference>
<keyword evidence="4" id="KW-0479">Metal-binding</keyword>
<evidence type="ECO:0000313" key="10">
    <source>
        <dbReference type="Proteomes" id="UP000663868"/>
    </source>
</evidence>
<dbReference type="PANTHER" id="PTHR45726">
    <property type="entry name" value="LEUKOTRIENE A-4 HYDROLASE"/>
    <property type="match status" value="1"/>
</dbReference>
<evidence type="ECO:0000256" key="2">
    <source>
        <dbReference type="ARBA" id="ARBA00010136"/>
    </source>
</evidence>
<evidence type="ECO:0000256" key="6">
    <source>
        <dbReference type="ARBA" id="ARBA00022833"/>
    </source>
</evidence>
<dbReference type="PANTHER" id="PTHR45726:SF3">
    <property type="entry name" value="LEUKOTRIENE A-4 HYDROLASE"/>
    <property type="match status" value="1"/>
</dbReference>
<keyword evidence="3" id="KW-0645">Protease</keyword>
<feature type="domain" description="Peptidase M1 leukotriene A4 hydrolase/aminopeptidase C-terminal" evidence="8">
    <location>
        <begin position="35"/>
        <end position="115"/>
    </location>
</feature>
<evidence type="ECO:0000256" key="4">
    <source>
        <dbReference type="ARBA" id="ARBA00022723"/>
    </source>
</evidence>
<evidence type="ECO:0000259" key="8">
    <source>
        <dbReference type="Pfam" id="PF09127"/>
    </source>
</evidence>
<accession>A0A820R1W2</accession>
<keyword evidence="6" id="KW-0862">Zinc</keyword>
<evidence type="ECO:0000256" key="5">
    <source>
        <dbReference type="ARBA" id="ARBA00022801"/>
    </source>
</evidence>
<dbReference type="Gene3D" id="1.25.40.320">
    <property type="entry name" value="Peptidase M1, leukotriene A4 hydrolase/aminopeptidase C-terminal domain"/>
    <property type="match status" value="1"/>
</dbReference>
<dbReference type="InterPro" id="IPR015211">
    <property type="entry name" value="Peptidase_M1_C"/>
</dbReference>
<reference evidence="9" key="1">
    <citation type="submission" date="2021-02" db="EMBL/GenBank/DDBJ databases">
        <authorList>
            <person name="Nowell W R."/>
        </authorList>
    </citation>
    <scope>NUCLEOTIDE SEQUENCE</scope>
</reference>
<keyword evidence="7" id="KW-0482">Metalloprotease</keyword>
<name>A0A820R1W2_9BILA</name>
<dbReference type="InterPro" id="IPR038502">
    <property type="entry name" value="M1_LTA-4_hydro/amino_C_sf"/>
</dbReference>
<dbReference type="Pfam" id="PF09127">
    <property type="entry name" value="Leuk-A4-hydro_C"/>
    <property type="match status" value="1"/>
</dbReference>
<dbReference type="EMBL" id="CAJOBB010028205">
    <property type="protein sequence ID" value="CAF4428306.1"/>
    <property type="molecule type" value="Genomic_DNA"/>
</dbReference>
<dbReference type="AlphaFoldDB" id="A0A820R1W2"/>
<dbReference type="GO" id="GO:0008237">
    <property type="term" value="F:metallopeptidase activity"/>
    <property type="evidence" value="ECO:0007669"/>
    <property type="project" value="UniProtKB-KW"/>
</dbReference>
<dbReference type="SUPFAM" id="SSF48371">
    <property type="entry name" value="ARM repeat"/>
    <property type="match status" value="1"/>
</dbReference>
<feature type="non-terminal residue" evidence="9">
    <location>
        <position position="117"/>
    </location>
</feature>
<comment type="caution">
    <text evidence="9">The sequence shown here is derived from an EMBL/GenBank/DDBJ whole genome shotgun (WGS) entry which is preliminary data.</text>
</comment>
<gene>
    <name evidence="9" type="ORF">KXQ929_LOCUS52627</name>
</gene>
<dbReference type="GO" id="GO:0005829">
    <property type="term" value="C:cytosol"/>
    <property type="evidence" value="ECO:0007669"/>
    <property type="project" value="TreeGrafter"/>
</dbReference>
<evidence type="ECO:0000256" key="7">
    <source>
        <dbReference type="ARBA" id="ARBA00023049"/>
    </source>
</evidence>
<dbReference type="GO" id="GO:0006508">
    <property type="term" value="P:proteolysis"/>
    <property type="evidence" value="ECO:0007669"/>
    <property type="project" value="UniProtKB-KW"/>
</dbReference>
<evidence type="ECO:0000256" key="1">
    <source>
        <dbReference type="ARBA" id="ARBA00001947"/>
    </source>
</evidence>
<evidence type="ECO:0000313" key="9">
    <source>
        <dbReference type="EMBL" id="CAF4428306.1"/>
    </source>
</evidence>
<dbReference type="GO" id="GO:0008270">
    <property type="term" value="F:zinc ion binding"/>
    <property type="evidence" value="ECO:0007669"/>
    <property type="project" value="InterPro"/>
</dbReference>
<sequence length="117" mass="13970">MPPITFDFSTKLEQQCHQLANEPSSISSDHMKVLHANQIIYLLHLLNQQPMNYDIIKQIDENCQMSQCSNKDICYLWYQLCIQVKYIELLDNIFKFLRETGEFKYLKQLYGELKSSW</sequence>
<keyword evidence="5" id="KW-0378">Hydrolase</keyword>